<reference evidence="1 2" key="1">
    <citation type="journal article" date="2012" name="J. Bacteriol.">
        <title>Complete genome sequence of the hyperthermophilic cellulolytic Crenarchaeon 'Thermogladius cellulolyticus' 1633.</title>
        <authorList>
            <person name="Mardanov A.V."/>
            <person name="Kochetkova T.V."/>
            <person name="Beletsky A.V."/>
            <person name="Bonch-Osmolovskaya E.A."/>
            <person name="Ravin N.V."/>
            <person name="Skryabin K.G."/>
        </authorList>
    </citation>
    <scope>NUCLEOTIDE SEQUENCE [LARGE SCALE GENOMIC DNA]</scope>
    <source>
        <strain evidence="2">DSM 22663 / VKM B-2946 / 1633</strain>
    </source>
</reference>
<dbReference type="Proteomes" id="UP000005270">
    <property type="component" value="Chromosome"/>
</dbReference>
<dbReference type="eggNOG" id="arCOG03742">
    <property type="taxonomic scope" value="Archaea"/>
</dbReference>
<evidence type="ECO:0000313" key="1">
    <source>
        <dbReference type="EMBL" id="AFK51372.1"/>
    </source>
</evidence>
<dbReference type="HOGENOM" id="CLU_164506_0_0_2"/>
<accession>I3TF34</accession>
<dbReference type="Gene3D" id="2.40.70.10">
    <property type="entry name" value="Acid Proteases"/>
    <property type="match status" value="1"/>
</dbReference>
<protein>
    <recommendedName>
        <fullName evidence="3">Aspartyl protease</fullName>
    </recommendedName>
</protein>
<dbReference type="InParanoid" id="I3TF34"/>
<dbReference type="EMBL" id="CP003531">
    <property type="protein sequence ID" value="AFK51372.1"/>
    <property type="molecule type" value="Genomic_DNA"/>
</dbReference>
<organism evidence="1 2">
    <name type="scientific">Thermogladius calderae (strain DSM 22663 / VKM B-2946 / 1633)</name>
    <dbReference type="NCBI Taxonomy" id="1184251"/>
    <lineage>
        <taxon>Archaea</taxon>
        <taxon>Thermoproteota</taxon>
        <taxon>Thermoprotei</taxon>
        <taxon>Desulfurococcales</taxon>
        <taxon>Desulfurococcaceae</taxon>
        <taxon>Thermogladius</taxon>
    </lineage>
</organism>
<keyword evidence="2" id="KW-1185">Reference proteome</keyword>
<sequence>MYGPRGGARLRALVDTGFYGDIITTPEKVQGLGIEYKYERFRKLPNGGIIKVKYGGGEIRVEDSVTHGDIEVWPDLKLPTNIDALLGVTALERLGFRVDPKTGRLEKVELYLL</sequence>
<dbReference type="AlphaFoldDB" id="I3TF34"/>
<name>I3TF34_THEC1</name>
<proteinExistence type="predicted"/>
<dbReference type="KEGG" id="thg:TCELL_0948"/>
<gene>
    <name evidence="1" type="ordered locus">TCELL_0948</name>
</gene>
<evidence type="ECO:0008006" key="3">
    <source>
        <dbReference type="Google" id="ProtNLM"/>
    </source>
</evidence>
<dbReference type="InterPro" id="IPR021109">
    <property type="entry name" value="Peptidase_aspartic_dom_sf"/>
</dbReference>
<evidence type="ECO:0000313" key="2">
    <source>
        <dbReference type="Proteomes" id="UP000005270"/>
    </source>
</evidence>